<protein>
    <submittedName>
        <fullName evidence="1">Twitching motility protein PilT</fullName>
    </submittedName>
</protein>
<dbReference type="RefSeq" id="WP_188754039.1">
    <property type="nucleotide sequence ID" value="NZ_BMIK01000040.1"/>
</dbReference>
<sequence>MDTYIVDSNFFIQAHRMYYPLDVVPSFWDRVMDLAVAGRIISIDKVKNEIVKNKDELTEWCETNLAKGFFNDSQTVIQHYIRVVQWADSRRGHYTSSALDEFLHADEADAWLVAYALADVDHRIIVTHEISQPESKKKIKIPDACAPFGVRCVNTIELFRQLKVRF</sequence>
<keyword evidence="2" id="KW-1185">Reference proteome</keyword>
<name>A0ABQ1N7C6_9SPHI</name>
<gene>
    <name evidence="1" type="ORF">GCM10011386_48160</name>
</gene>
<dbReference type="InterPro" id="IPR016541">
    <property type="entry name" value="UCP008505"/>
</dbReference>
<accession>A0ABQ1N7C6</accession>
<organism evidence="1 2">
    <name type="scientific">Parapedobacter defluvii</name>
    <dbReference type="NCBI Taxonomy" id="2045106"/>
    <lineage>
        <taxon>Bacteria</taxon>
        <taxon>Pseudomonadati</taxon>
        <taxon>Bacteroidota</taxon>
        <taxon>Sphingobacteriia</taxon>
        <taxon>Sphingobacteriales</taxon>
        <taxon>Sphingobacteriaceae</taxon>
        <taxon>Parapedobacter</taxon>
    </lineage>
</organism>
<dbReference type="EMBL" id="BMIK01000040">
    <property type="protein sequence ID" value="GGC50311.1"/>
    <property type="molecule type" value="Genomic_DNA"/>
</dbReference>
<evidence type="ECO:0000313" key="1">
    <source>
        <dbReference type="EMBL" id="GGC50311.1"/>
    </source>
</evidence>
<proteinExistence type="predicted"/>
<reference evidence="2" key="1">
    <citation type="journal article" date="2019" name="Int. J. Syst. Evol. Microbiol.">
        <title>The Global Catalogue of Microorganisms (GCM) 10K type strain sequencing project: providing services to taxonomists for standard genome sequencing and annotation.</title>
        <authorList>
            <consortium name="The Broad Institute Genomics Platform"/>
            <consortium name="The Broad Institute Genome Sequencing Center for Infectious Disease"/>
            <person name="Wu L."/>
            <person name="Ma J."/>
        </authorList>
    </citation>
    <scope>NUCLEOTIDE SEQUENCE [LARGE SCALE GENOMIC DNA]</scope>
    <source>
        <strain evidence="2">CGMCC 1.15342</strain>
    </source>
</reference>
<dbReference type="Pfam" id="PF14367">
    <property type="entry name" value="DUF4411"/>
    <property type="match status" value="1"/>
</dbReference>
<evidence type="ECO:0000313" key="2">
    <source>
        <dbReference type="Proteomes" id="UP000597338"/>
    </source>
</evidence>
<comment type="caution">
    <text evidence="1">The sequence shown here is derived from an EMBL/GenBank/DDBJ whole genome shotgun (WGS) entry which is preliminary data.</text>
</comment>
<dbReference type="Proteomes" id="UP000597338">
    <property type="component" value="Unassembled WGS sequence"/>
</dbReference>